<proteinExistence type="predicted"/>
<accession>A0A3M9M6L8</accession>
<organism evidence="1 2">
    <name type="scientific">Flexivirga caeni</name>
    <dbReference type="NCBI Taxonomy" id="2294115"/>
    <lineage>
        <taxon>Bacteria</taxon>
        <taxon>Bacillati</taxon>
        <taxon>Actinomycetota</taxon>
        <taxon>Actinomycetes</taxon>
        <taxon>Micrococcales</taxon>
        <taxon>Dermacoccaceae</taxon>
        <taxon>Flexivirga</taxon>
    </lineage>
</organism>
<sequence>MACVLLTRFNLPSKGAESVIRASNGWLEERIKLFERYTVPSVRTQVDPADAWLVYLDPESPRWLLDIMSRYAQEGLLTPILREQVFADPEVLRDAQQAIGATFESMLTANLDNDDALAPDFISRLRDAAKTPGRRAIYVANGLIVSNGRVHLRHDPVNAFCAVREPIEGSVTCWADWHNRLGEHMPVQLLAGRPGWVQVVHGRNVSNRVRGQLVDPASYREELRALDERFVTPSRTELFTDRILSRPLREARDAARGGVRAAIVRAAGKDGLDRLKAARQMVSSRTKA</sequence>
<dbReference type="InterPro" id="IPR021466">
    <property type="entry name" value="Put_rhamnosyl_transferase"/>
</dbReference>
<reference evidence="1 2" key="1">
    <citation type="submission" date="2018-11" db="EMBL/GenBank/DDBJ databases">
        <title>Draft genome of Simplicispira Flexivirga sp. BO-16.</title>
        <authorList>
            <person name="Im W.T."/>
        </authorList>
    </citation>
    <scope>NUCLEOTIDE SEQUENCE [LARGE SCALE GENOMIC DNA]</scope>
    <source>
        <strain evidence="1 2">BO-16</strain>
    </source>
</reference>
<dbReference type="Proteomes" id="UP000271678">
    <property type="component" value="Unassembled WGS sequence"/>
</dbReference>
<name>A0A3M9M6L8_9MICO</name>
<evidence type="ECO:0008006" key="3">
    <source>
        <dbReference type="Google" id="ProtNLM"/>
    </source>
</evidence>
<keyword evidence="2" id="KW-1185">Reference proteome</keyword>
<dbReference type="OrthoDB" id="9771846at2"/>
<gene>
    <name evidence="1" type="ORF">EFY87_12965</name>
</gene>
<dbReference type="AlphaFoldDB" id="A0A3M9M6L8"/>
<comment type="caution">
    <text evidence="1">The sequence shown here is derived from an EMBL/GenBank/DDBJ whole genome shotgun (WGS) entry which is preliminary data.</text>
</comment>
<protein>
    <recommendedName>
        <fullName evidence="3">Glycosyltransferase family 2 protein</fullName>
    </recommendedName>
</protein>
<dbReference type="Pfam" id="PF11316">
    <property type="entry name" value="Rhamno_transf"/>
    <property type="match status" value="1"/>
</dbReference>
<evidence type="ECO:0000313" key="2">
    <source>
        <dbReference type="Proteomes" id="UP000271678"/>
    </source>
</evidence>
<dbReference type="EMBL" id="RJJQ01000012">
    <property type="protein sequence ID" value="RNI21210.1"/>
    <property type="molecule type" value="Genomic_DNA"/>
</dbReference>
<evidence type="ECO:0000313" key="1">
    <source>
        <dbReference type="EMBL" id="RNI21210.1"/>
    </source>
</evidence>